<accession>A0A4R7P331</accession>
<protein>
    <submittedName>
        <fullName evidence="1">Uncharacterized protein</fullName>
    </submittedName>
</protein>
<gene>
    <name evidence="1" type="ORF">DFR24_2519</name>
</gene>
<dbReference type="EMBL" id="SOBT01000009">
    <property type="protein sequence ID" value="TDU28154.1"/>
    <property type="molecule type" value="Genomic_DNA"/>
</dbReference>
<comment type="caution">
    <text evidence="1">The sequence shown here is derived from an EMBL/GenBank/DDBJ whole genome shotgun (WGS) entry which is preliminary data.</text>
</comment>
<keyword evidence="2" id="KW-1185">Reference proteome</keyword>
<organism evidence="1 2">
    <name type="scientific">Panacagrimonas perspica</name>
    <dbReference type="NCBI Taxonomy" id="381431"/>
    <lineage>
        <taxon>Bacteria</taxon>
        <taxon>Pseudomonadati</taxon>
        <taxon>Pseudomonadota</taxon>
        <taxon>Gammaproteobacteria</taxon>
        <taxon>Nevskiales</taxon>
        <taxon>Nevskiaceae</taxon>
        <taxon>Panacagrimonas</taxon>
    </lineage>
</organism>
<name>A0A4R7P331_9GAMM</name>
<dbReference type="AlphaFoldDB" id="A0A4R7P331"/>
<dbReference type="Proteomes" id="UP000295341">
    <property type="component" value="Unassembled WGS sequence"/>
</dbReference>
<evidence type="ECO:0000313" key="1">
    <source>
        <dbReference type="EMBL" id="TDU28154.1"/>
    </source>
</evidence>
<evidence type="ECO:0000313" key="2">
    <source>
        <dbReference type="Proteomes" id="UP000295341"/>
    </source>
</evidence>
<reference evidence="1 2" key="1">
    <citation type="submission" date="2019-03" db="EMBL/GenBank/DDBJ databases">
        <title>Genomic Encyclopedia of Type Strains, Phase IV (KMG-IV): sequencing the most valuable type-strain genomes for metagenomic binning, comparative biology and taxonomic classification.</title>
        <authorList>
            <person name="Goeker M."/>
        </authorList>
    </citation>
    <scope>NUCLEOTIDE SEQUENCE [LARGE SCALE GENOMIC DNA]</scope>
    <source>
        <strain evidence="1 2">DSM 26377</strain>
    </source>
</reference>
<proteinExistence type="predicted"/>
<sequence length="48" mass="5180">MTIFMQSSMSVARLVRLALLTAAFAVACGMPDSLDTVIGVFRVLFLES</sequence>